<sequence>MEVDASERVRCAQPGCQKSVYRAIHIVRDGGELLVLGSTCFQKRFGGLLALGQAQYGGGGGKLLSPEERQMLQENTEALLARFEAQEEQARQAAALRLARLREAQQSALERSRALAPAPSIAPAPVAPWAHAGGRPLPTRPRFPWAWMKPRTGVAAYKLRDGTGWVRVEHLDGRQFITPWPSFEGWEEALPPVVGRANLEVGGYEVQGAIFGAIEYLRSQLQGGPMSDIRTGMWADVLAYLGGRP</sequence>
<comment type="caution">
    <text evidence="1">The sequence shown here is derived from an EMBL/GenBank/DDBJ whole genome shotgun (WGS) entry which is preliminary data.</text>
</comment>
<reference evidence="2" key="1">
    <citation type="journal article" date="2019" name="Int. J. Syst. Evol. Microbiol.">
        <title>The Global Catalogue of Microorganisms (GCM) 10K type strain sequencing project: providing services to taxonomists for standard genome sequencing and annotation.</title>
        <authorList>
            <consortium name="The Broad Institute Genomics Platform"/>
            <consortium name="The Broad Institute Genome Sequencing Center for Infectious Disease"/>
            <person name="Wu L."/>
            <person name="Ma J."/>
        </authorList>
    </citation>
    <scope>NUCLEOTIDE SEQUENCE [LARGE SCALE GENOMIC DNA]</scope>
    <source>
        <strain evidence="2">CCUG 53903</strain>
    </source>
</reference>
<dbReference type="RefSeq" id="WP_382200879.1">
    <property type="nucleotide sequence ID" value="NZ_JBHTBZ010000027.1"/>
</dbReference>
<gene>
    <name evidence="1" type="ORF">ACFQU0_11485</name>
</gene>
<proteinExistence type="predicted"/>
<dbReference type="Proteomes" id="UP001596457">
    <property type="component" value="Unassembled WGS sequence"/>
</dbReference>
<keyword evidence="2" id="KW-1185">Reference proteome</keyword>
<accession>A0ABW2SCZ5</accession>
<dbReference type="EMBL" id="JBHTBZ010000027">
    <property type="protein sequence ID" value="MFC7461043.1"/>
    <property type="molecule type" value="Genomic_DNA"/>
</dbReference>
<protein>
    <submittedName>
        <fullName evidence="1">Uncharacterized protein</fullName>
    </submittedName>
</protein>
<organism evidence="1 2">
    <name type="scientific">Hydrogenophaga defluvii</name>
    <dbReference type="NCBI Taxonomy" id="249410"/>
    <lineage>
        <taxon>Bacteria</taxon>
        <taxon>Pseudomonadati</taxon>
        <taxon>Pseudomonadota</taxon>
        <taxon>Betaproteobacteria</taxon>
        <taxon>Burkholderiales</taxon>
        <taxon>Comamonadaceae</taxon>
        <taxon>Hydrogenophaga</taxon>
    </lineage>
</organism>
<name>A0ABW2SCZ5_9BURK</name>
<evidence type="ECO:0000313" key="2">
    <source>
        <dbReference type="Proteomes" id="UP001596457"/>
    </source>
</evidence>
<evidence type="ECO:0000313" key="1">
    <source>
        <dbReference type="EMBL" id="MFC7461043.1"/>
    </source>
</evidence>